<keyword evidence="3" id="KW-1185">Reference proteome</keyword>
<organism evidence="2 3">
    <name type="scientific">Micromonospora fluostatini</name>
    <dbReference type="NCBI Taxonomy" id="1629071"/>
    <lineage>
        <taxon>Bacteria</taxon>
        <taxon>Bacillati</taxon>
        <taxon>Actinomycetota</taxon>
        <taxon>Actinomycetes</taxon>
        <taxon>Micromonosporales</taxon>
        <taxon>Micromonosporaceae</taxon>
        <taxon>Micromonospora</taxon>
    </lineage>
</organism>
<proteinExistence type="predicted"/>
<evidence type="ECO:0000256" key="1">
    <source>
        <dbReference type="SAM" id="MobiDB-lite"/>
    </source>
</evidence>
<name>A0ABY2DG09_9ACTN</name>
<sequence>MNWGEVRIRVGGHYCPEHGEVRPRAGTLVPACPHCGRAAHRGVDAAGAVVVVEVRPCACGQGHRLDKVGAAVGTQPCSCAVDGIHRTWTCGQCGDVRRWPPHDETKVAPYFGPGAGRRSAGDR</sequence>
<reference evidence="2 3" key="1">
    <citation type="submission" date="2019-02" db="EMBL/GenBank/DDBJ databases">
        <title>Draft genome sequences of novel Actinobacteria.</title>
        <authorList>
            <person name="Sahin N."/>
            <person name="Ay H."/>
            <person name="Saygin H."/>
        </authorList>
    </citation>
    <scope>NUCLEOTIDE SEQUENCE [LARGE SCALE GENOMIC DNA]</scope>
    <source>
        <strain evidence="2 3">JCM 30529</strain>
    </source>
</reference>
<dbReference type="EMBL" id="SMKE01000404">
    <property type="protein sequence ID" value="TDB93482.1"/>
    <property type="molecule type" value="Genomic_DNA"/>
</dbReference>
<accession>A0ABY2DG09</accession>
<dbReference type="Proteomes" id="UP000295626">
    <property type="component" value="Unassembled WGS sequence"/>
</dbReference>
<evidence type="ECO:0000313" key="2">
    <source>
        <dbReference type="EMBL" id="TDB93482.1"/>
    </source>
</evidence>
<comment type="caution">
    <text evidence="2">The sequence shown here is derived from an EMBL/GenBank/DDBJ whole genome shotgun (WGS) entry which is preliminary data.</text>
</comment>
<feature type="region of interest" description="Disordered" evidence="1">
    <location>
        <begin position="104"/>
        <end position="123"/>
    </location>
</feature>
<gene>
    <name evidence="2" type="ORF">E1091_11830</name>
</gene>
<evidence type="ECO:0000313" key="3">
    <source>
        <dbReference type="Proteomes" id="UP000295626"/>
    </source>
</evidence>
<protein>
    <submittedName>
        <fullName evidence="2">Uncharacterized protein</fullName>
    </submittedName>
</protein>